<keyword evidence="4" id="KW-0472">Membrane</keyword>
<dbReference type="Proteomes" id="UP001497744">
    <property type="component" value="Unassembled WGS sequence"/>
</dbReference>
<organism evidence="6 7">
    <name type="scientific">Babesia caballi</name>
    <dbReference type="NCBI Taxonomy" id="5871"/>
    <lineage>
        <taxon>Eukaryota</taxon>
        <taxon>Sar</taxon>
        <taxon>Alveolata</taxon>
        <taxon>Apicomplexa</taxon>
        <taxon>Aconoidasida</taxon>
        <taxon>Piroplasmida</taxon>
        <taxon>Babesiidae</taxon>
        <taxon>Babesia</taxon>
    </lineage>
</organism>
<evidence type="ECO:0000256" key="1">
    <source>
        <dbReference type="ARBA" id="ARBA00006524"/>
    </source>
</evidence>
<keyword evidence="7" id="KW-1185">Reference proteome</keyword>
<keyword evidence="5" id="KW-0732">Signal</keyword>
<feature type="transmembrane region" description="Helical" evidence="4">
    <location>
        <begin position="185"/>
        <end position="213"/>
    </location>
</feature>
<gene>
    <name evidence="6" type="ORF">BcabD6B2_11690</name>
</gene>
<dbReference type="RefSeq" id="XP_067713805.1">
    <property type="nucleotide sequence ID" value="XM_067857704.1"/>
</dbReference>
<keyword evidence="4" id="KW-0812">Transmembrane</keyword>
<dbReference type="AlphaFoldDB" id="A0AAV4LP93"/>
<dbReference type="EMBL" id="BPLF01000001">
    <property type="protein sequence ID" value="GIX61734.1"/>
    <property type="molecule type" value="Genomic_DNA"/>
</dbReference>
<dbReference type="GeneID" id="94193217"/>
<evidence type="ECO:0000256" key="4">
    <source>
        <dbReference type="SAM" id="Phobius"/>
    </source>
</evidence>
<proteinExistence type="inferred from homology"/>
<dbReference type="GO" id="GO:0006364">
    <property type="term" value="P:rRNA processing"/>
    <property type="evidence" value="ECO:0007669"/>
    <property type="project" value="UniProtKB-KW"/>
</dbReference>
<evidence type="ECO:0000313" key="7">
    <source>
        <dbReference type="Proteomes" id="UP001497744"/>
    </source>
</evidence>
<dbReference type="Pfam" id="PF10273">
    <property type="entry name" value="WGG"/>
    <property type="match status" value="1"/>
</dbReference>
<feature type="signal peptide" evidence="5">
    <location>
        <begin position="1"/>
        <end position="20"/>
    </location>
</feature>
<feature type="transmembrane region" description="Helical" evidence="4">
    <location>
        <begin position="148"/>
        <end position="173"/>
    </location>
</feature>
<dbReference type="PANTHER" id="PTHR21250">
    <property type="entry name" value="PRE-RRNA-PROCESSING PROTEIN TSR2 HOMOLOG"/>
    <property type="match status" value="1"/>
</dbReference>
<evidence type="ECO:0000256" key="3">
    <source>
        <dbReference type="SAM" id="MobiDB-lite"/>
    </source>
</evidence>
<evidence type="ECO:0000313" key="6">
    <source>
        <dbReference type="EMBL" id="GIX61734.1"/>
    </source>
</evidence>
<comment type="similarity">
    <text evidence="1">Belongs to the TSR2 family.</text>
</comment>
<feature type="compositionally biased region" description="Acidic residues" evidence="3">
    <location>
        <begin position="541"/>
        <end position="552"/>
    </location>
</feature>
<feature type="transmembrane region" description="Helical" evidence="4">
    <location>
        <begin position="80"/>
        <end position="97"/>
    </location>
</feature>
<dbReference type="InterPro" id="IPR019398">
    <property type="entry name" value="Pre-rRNA_process_TSR2"/>
</dbReference>
<sequence length="588" mass="65049">MIDLLAVVCVRILLQAGVQAIAPRLPFFITRNARDVVEYLALDDALRLRFFDGEIPLVFPLTWFVQQIAPELPAVTITKSLILAADIIAAVFWYFSIRMIQELGLNRNDDVEGYSFVGVFAVVRRSALPAQSLLGEHIKWPNEDAQVLYNYVCNADGMLCFWVSFAVFAALNVSVPRAPDFIPYIIYQVAASGLVINGSFKMYAVLPALAMVAAQKRLRDDVAALTSWRQLKHVLSFLFPHIFVTLTIVVFYFTMHNESVLKRAFEVEYTGRGSGINYSLYWYPHRILPTEFTDINLLKSHTTDGVPDRHVGNRTHSAPQPVGAETLVHDLPSRNSLPAAGQVRSFHKAGDGGGRGALHLHGGPRQLGGKQLCQCQPPLRDTDGRIHHAIYFSTFAFCFVQPPKAFETMSDAVEAFRAACRSVMGCWTALNLAVENGWGGDQSAQKREELIALVIDFCLSKKQLYTDEVEDLLLDRMQTLFCVDIEDESDVEIARLLVRLHNTCSAGDLSFASELCQKLTKCDSTSCRAEDVVEEASSSESDGEGSGDDMVDGEGGVNSAVRSGTKAQGARARQPKTEELDDGWTKVL</sequence>
<evidence type="ECO:0000256" key="5">
    <source>
        <dbReference type="SAM" id="SignalP"/>
    </source>
</evidence>
<name>A0AAV4LP93_BABCB</name>
<keyword evidence="2" id="KW-0698">rRNA processing</keyword>
<keyword evidence="4" id="KW-1133">Transmembrane helix</keyword>
<accession>A0AAV4LP93</accession>
<evidence type="ECO:0000256" key="2">
    <source>
        <dbReference type="ARBA" id="ARBA00022552"/>
    </source>
</evidence>
<comment type="caution">
    <text evidence="6">The sequence shown here is derived from an EMBL/GenBank/DDBJ whole genome shotgun (WGS) entry which is preliminary data.</text>
</comment>
<feature type="region of interest" description="Disordered" evidence="3">
    <location>
        <begin position="533"/>
        <end position="588"/>
    </location>
</feature>
<reference evidence="6 7" key="1">
    <citation type="submission" date="2021-06" db="EMBL/GenBank/DDBJ databases">
        <title>Genome sequence of Babesia caballi.</title>
        <authorList>
            <person name="Yamagishi J."/>
            <person name="Kidaka T."/>
            <person name="Ochi A."/>
        </authorList>
    </citation>
    <scope>NUCLEOTIDE SEQUENCE [LARGE SCALE GENOMIC DNA]</scope>
    <source>
        <strain evidence="6">USDA-D6B2</strain>
    </source>
</reference>
<protein>
    <submittedName>
        <fullName evidence="6">Pre-rRNA-processing protein TSR2, putative</fullName>
    </submittedName>
</protein>
<feature type="transmembrane region" description="Helical" evidence="4">
    <location>
        <begin position="234"/>
        <end position="255"/>
    </location>
</feature>
<feature type="chain" id="PRO_5043876071" evidence="5">
    <location>
        <begin position="21"/>
        <end position="588"/>
    </location>
</feature>